<dbReference type="Gene3D" id="3.30.420.10">
    <property type="entry name" value="Ribonuclease H-like superfamily/Ribonuclease H"/>
    <property type="match status" value="1"/>
</dbReference>
<name>A0A6G0XVF8_9STRA</name>
<dbReference type="InterPro" id="IPR038717">
    <property type="entry name" value="Tc1-like_DDE_dom"/>
</dbReference>
<evidence type="ECO:0000313" key="3">
    <source>
        <dbReference type="Proteomes" id="UP000481153"/>
    </source>
</evidence>
<evidence type="ECO:0000313" key="2">
    <source>
        <dbReference type="EMBL" id="KAF0744653.1"/>
    </source>
</evidence>
<dbReference type="Proteomes" id="UP000481153">
    <property type="component" value="Unassembled WGS sequence"/>
</dbReference>
<reference evidence="2 3" key="1">
    <citation type="submission" date="2019-07" db="EMBL/GenBank/DDBJ databases">
        <title>Genomics analysis of Aphanomyces spp. identifies a new class of oomycete effector associated with host adaptation.</title>
        <authorList>
            <person name="Gaulin E."/>
        </authorList>
    </citation>
    <scope>NUCLEOTIDE SEQUENCE [LARGE SCALE GENOMIC DNA]</scope>
    <source>
        <strain evidence="2 3">ATCC 201684</strain>
    </source>
</reference>
<evidence type="ECO:0000259" key="1">
    <source>
        <dbReference type="Pfam" id="PF13358"/>
    </source>
</evidence>
<dbReference type="VEuPathDB" id="FungiDB:AeMF1_013321"/>
<gene>
    <name evidence="2" type="ORF">Ae201684_001114</name>
</gene>
<sequence>MSSQGCTEIDLLSGPQDSSAYCGTIANYLIPFVRAKHPRGFVFQQDNTSIHTSRETMEFLKDQNIAVMRWPALSPDLNPIKNLWGVLTRKVYVDGKQCSSVGELKAEILKQSQTIDNEVILKLISSIKSRCIKVFQAKGSLTKL</sequence>
<dbReference type="EMBL" id="VJMJ01000009">
    <property type="protein sequence ID" value="KAF0744653.1"/>
    <property type="molecule type" value="Genomic_DNA"/>
</dbReference>
<dbReference type="InterPro" id="IPR036397">
    <property type="entry name" value="RNaseH_sf"/>
</dbReference>
<comment type="caution">
    <text evidence="2">The sequence shown here is derived from an EMBL/GenBank/DDBJ whole genome shotgun (WGS) entry which is preliminary data.</text>
</comment>
<dbReference type="GO" id="GO:0003676">
    <property type="term" value="F:nucleic acid binding"/>
    <property type="evidence" value="ECO:0007669"/>
    <property type="project" value="InterPro"/>
</dbReference>
<proteinExistence type="predicted"/>
<dbReference type="AlphaFoldDB" id="A0A6G0XVF8"/>
<feature type="domain" description="Tc1-like transposase DDE" evidence="1">
    <location>
        <begin position="40"/>
        <end position="92"/>
    </location>
</feature>
<accession>A0A6G0XVF8</accession>
<keyword evidence="3" id="KW-1185">Reference proteome</keyword>
<organism evidence="2 3">
    <name type="scientific">Aphanomyces euteiches</name>
    <dbReference type="NCBI Taxonomy" id="100861"/>
    <lineage>
        <taxon>Eukaryota</taxon>
        <taxon>Sar</taxon>
        <taxon>Stramenopiles</taxon>
        <taxon>Oomycota</taxon>
        <taxon>Saprolegniomycetes</taxon>
        <taxon>Saprolegniales</taxon>
        <taxon>Verrucalvaceae</taxon>
        <taxon>Aphanomyces</taxon>
    </lineage>
</organism>
<protein>
    <recommendedName>
        <fullName evidence="1">Tc1-like transposase DDE domain-containing protein</fullName>
    </recommendedName>
</protein>
<dbReference type="Pfam" id="PF13358">
    <property type="entry name" value="DDE_3"/>
    <property type="match status" value="1"/>
</dbReference>